<dbReference type="RefSeq" id="WP_087460593.1">
    <property type="nucleotide sequence ID" value="NZ_CP021425.1"/>
</dbReference>
<dbReference type="OrthoDB" id="64245at2"/>
<name>A0A1Y0I5J8_9GAMM</name>
<keyword evidence="3" id="KW-1185">Reference proteome</keyword>
<dbReference type="NCBIfam" id="TIGR04052">
    <property type="entry name" value="MbnP_like_WxW"/>
    <property type="match status" value="1"/>
</dbReference>
<dbReference type="InterPro" id="IPR023977">
    <property type="entry name" value="MbnP-like"/>
</dbReference>
<sequence>MQRDTSMVNRACQLLPLASLPLLITACGGGDSDNGNMNAQQEHRVAIQFTAQANGTEIDCDTLLTGLGLAGTDANLKDFRFYVHDIELLTTSGDAIGLTLDSNPWQQTDKGIALLDFQNRADGCGGDVKETHKQVSGTIVRASMDDIQGLRFKLGLPTHLNHQDQAGATSPLNISSLFWSWQTGYKFMRLDVAPIGGVIRPTDPAFSSTTYNFHLGSTNCTGSPQLNEDVNCEKSNRPQIELFNFDPRSNKLMLDYGTLVAQANLGADGGGPAGCMSGTSDPECGSIFTALGLDLETGEVVSDPVQTIFTVE</sequence>
<organism evidence="2 3">
    <name type="scientific">Oleiphilus messinensis</name>
    <dbReference type="NCBI Taxonomy" id="141451"/>
    <lineage>
        <taxon>Bacteria</taxon>
        <taxon>Pseudomonadati</taxon>
        <taxon>Pseudomonadota</taxon>
        <taxon>Gammaproteobacteria</taxon>
        <taxon>Oceanospirillales</taxon>
        <taxon>Oleiphilaceae</taxon>
        <taxon>Oleiphilus</taxon>
    </lineage>
</organism>
<dbReference type="KEGG" id="ome:OLMES_1412"/>
<gene>
    <name evidence="2" type="ORF">OLMES_1412</name>
</gene>
<evidence type="ECO:0000313" key="2">
    <source>
        <dbReference type="EMBL" id="ARU55489.1"/>
    </source>
</evidence>
<dbReference type="Pfam" id="PF20243">
    <property type="entry name" value="MbnP"/>
    <property type="match status" value="1"/>
</dbReference>
<evidence type="ECO:0000313" key="3">
    <source>
        <dbReference type="Proteomes" id="UP000196027"/>
    </source>
</evidence>
<dbReference type="Proteomes" id="UP000196027">
    <property type="component" value="Chromosome"/>
</dbReference>
<evidence type="ECO:0000259" key="1">
    <source>
        <dbReference type="Pfam" id="PF20243"/>
    </source>
</evidence>
<accession>A0A1Y0I5J8</accession>
<feature type="domain" description="Copper-binding protein MbnP-like" evidence="1">
    <location>
        <begin position="44"/>
        <end position="276"/>
    </location>
</feature>
<protein>
    <submittedName>
        <fullName evidence="2">Lipoprotein</fullName>
    </submittedName>
</protein>
<keyword evidence="2" id="KW-0449">Lipoprotein</keyword>
<proteinExistence type="predicted"/>
<dbReference type="InterPro" id="IPR046863">
    <property type="entry name" value="MbnP-like_dom"/>
</dbReference>
<reference evidence="2 3" key="1">
    <citation type="submission" date="2017-05" db="EMBL/GenBank/DDBJ databases">
        <title>Genomic insights into alkan degradation activity of Oleiphilus messinensis.</title>
        <authorList>
            <person name="Kozyavkin S.A."/>
            <person name="Slesarev A.I."/>
            <person name="Golyshin P.N."/>
            <person name="Korzhenkov A."/>
            <person name="Golyshina O.N."/>
            <person name="Toshchakov S.V."/>
        </authorList>
    </citation>
    <scope>NUCLEOTIDE SEQUENCE [LARGE SCALE GENOMIC DNA]</scope>
    <source>
        <strain evidence="2 3">ME102</strain>
    </source>
</reference>
<dbReference type="EMBL" id="CP021425">
    <property type="protein sequence ID" value="ARU55489.1"/>
    <property type="molecule type" value="Genomic_DNA"/>
</dbReference>
<dbReference type="PROSITE" id="PS51257">
    <property type="entry name" value="PROKAR_LIPOPROTEIN"/>
    <property type="match status" value="1"/>
</dbReference>
<dbReference type="AlphaFoldDB" id="A0A1Y0I5J8"/>